<dbReference type="SMART" id="SM00645">
    <property type="entry name" value="Pept_C1"/>
    <property type="match status" value="1"/>
</dbReference>
<evidence type="ECO:0000313" key="9">
    <source>
        <dbReference type="Proteomes" id="UP000078555"/>
    </source>
</evidence>
<feature type="compositionally biased region" description="Polar residues" evidence="6">
    <location>
        <begin position="176"/>
        <end position="185"/>
    </location>
</feature>
<dbReference type="Gene3D" id="3.90.70.10">
    <property type="entry name" value="Cysteine proteinases"/>
    <property type="match status" value="1"/>
</dbReference>
<evidence type="ECO:0000256" key="3">
    <source>
        <dbReference type="ARBA" id="ARBA00023136"/>
    </source>
</evidence>
<name>A0A1A8YJU2_PLAOA</name>
<keyword evidence="3" id="KW-0472">Membrane</keyword>
<dbReference type="EMBL" id="FLRD01000025">
    <property type="protein sequence ID" value="SBT31808.1"/>
    <property type="molecule type" value="Genomic_DNA"/>
</dbReference>
<organism evidence="8 9">
    <name type="scientific">Plasmodium ovale wallikeri</name>
    <dbReference type="NCBI Taxonomy" id="864142"/>
    <lineage>
        <taxon>Eukaryota</taxon>
        <taxon>Sar</taxon>
        <taxon>Alveolata</taxon>
        <taxon>Apicomplexa</taxon>
        <taxon>Aconoidasida</taxon>
        <taxon>Haemosporida</taxon>
        <taxon>Plasmodiidae</taxon>
        <taxon>Plasmodium</taxon>
        <taxon>Plasmodium (Plasmodium)</taxon>
    </lineage>
</organism>
<dbReference type="InterPro" id="IPR013128">
    <property type="entry name" value="Peptidase_C1A"/>
</dbReference>
<dbReference type="GO" id="GO:0006508">
    <property type="term" value="P:proteolysis"/>
    <property type="evidence" value="ECO:0007669"/>
    <property type="project" value="InterPro"/>
</dbReference>
<dbReference type="InterPro" id="IPR000668">
    <property type="entry name" value="Peptidase_C1A_C"/>
</dbReference>
<evidence type="ECO:0000256" key="2">
    <source>
        <dbReference type="ARBA" id="ARBA00008455"/>
    </source>
</evidence>
<dbReference type="PROSITE" id="PS00139">
    <property type="entry name" value="THIOL_PROTEASE_CYS"/>
    <property type="match status" value="1"/>
</dbReference>
<keyword evidence="4" id="KW-0865">Zymogen</keyword>
<evidence type="ECO:0000256" key="4">
    <source>
        <dbReference type="ARBA" id="ARBA00023145"/>
    </source>
</evidence>
<feature type="region of interest" description="Disordered" evidence="6">
    <location>
        <begin position="302"/>
        <end position="325"/>
    </location>
</feature>
<dbReference type="Pfam" id="PF00112">
    <property type="entry name" value="Peptidase_C1"/>
    <property type="match status" value="1"/>
</dbReference>
<dbReference type="InterPro" id="IPR038765">
    <property type="entry name" value="Papain-like_cys_pep_sf"/>
</dbReference>
<dbReference type="PANTHER" id="PTHR12411">
    <property type="entry name" value="CYSTEINE PROTEASE FAMILY C1-RELATED"/>
    <property type="match status" value="1"/>
</dbReference>
<proteinExistence type="inferred from homology"/>
<comment type="similarity">
    <text evidence="2">Belongs to the peptidase C1 family.</text>
</comment>
<dbReference type="SUPFAM" id="SSF54001">
    <property type="entry name" value="Cysteine proteinases"/>
    <property type="match status" value="1"/>
</dbReference>
<evidence type="ECO:0000256" key="1">
    <source>
        <dbReference type="ARBA" id="ARBA00004370"/>
    </source>
</evidence>
<evidence type="ECO:0000259" key="7">
    <source>
        <dbReference type="SMART" id="SM00645"/>
    </source>
</evidence>
<dbReference type="AlphaFoldDB" id="A0A1A8YJU2"/>
<dbReference type="Proteomes" id="UP000078555">
    <property type="component" value="Unassembled WGS sequence"/>
</dbReference>
<dbReference type="GO" id="GO:0016020">
    <property type="term" value="C:membrane"/>
    <property type="evidence" value="ECO:0007669"/>
    <property type="project" value="UniProtKB-SubCell"/>
</dbReference>
<sequence>MHTFCYKVIISKKLPFYLLLAGVVFSKHVIIRAEDKPNEVPFYKPGEGNVDPPPTSSENKKNTPSDTSSNENFPTKTISFTMPDTPGSEHPKEESKEELKEEPKEAPKEDPKEEPKEDPKEEPKEDPKVVPPLAQTVEGTPTQGGSKESGMEPTSEAAKEVVSIPKGELPPVSETAPPQTQQPPSNAVMPLTKGSVGLGSNTFKSGLSEKSTEVESFLLKNYKGVKVAGLCGAYFRVYFVPHILIYALTKHSILQIESLFDDNTRIDFEYAEDIVHKCAEGKTFKLVAYIKDDMLMLKWKVSPPPPDAPASKTKRGREQEEEGMDMKADVRKFRIPQLDRPFTSIQVYKANVKEGIIESKNYVIASEIPEKCSAIATNCFLNGNLNIENCYQCTLLVQNSDTSSECFNYVSSDMKTKFNDIKTKAQDEENSKENELTESIDIILKNIYKMDEKKKKKVLITIDDYDDVLKAELINYCKLLKEMDSKGTLESYELGSEIDIFKNVIRMLSRHPKESIITLQDKLRNTAICIKNVDEWVQNKRGLVLPESTNTSKLENSNNISIMDENEDEEYQDDKHLNDDIYRNDEDGVVDLAKAGKEIKLRSPYFKSSKYCNYEYCDRWKDKTSCISNIEVEEQGNCGLCWVFASKLHLETIRCMRGYGHFRSSALYVANCSKRKPKDRCAIGSNPIEFLQILDEQKFLPLESELPYFYKNAVNECPKPKDKWTNLWGNTKLLFDKMYGHFMSYKGFISYETLQFRDNMNLFVDIVKREVQNKGSVIIYIKTKDVIGYDFNGRIIHNMCGDSIPDHGANIVGYGNYINTAGEKRSYWLIRNSWGYYWGNEGTFKVDMLGPKHCKYNFIHTAVVFKMNLGAVNVSNKKDVTNAYFPKHNADFFHSLYFNNYNGIHETLPFDNYYSEGSGSGKSKYSKKKRLYGSKWGSTWEHKKGSVYGQDEPTDANQNGAKNYSVEKNIQIMHILKHIEKAKITKGLVKYDNINETKNDHTCVRSNSKDPDRYEECKLFCEENWNACKKHYSPGYCLTKLYNDGYLGGYLDGYLGGYLDGYLGGYLGGYLDGYLDGYLGDYLW</sequence>
<evidence type="ECO:0000313" key="8">
    <source>
        <dbReference type="EMBL" id="SBT31808.1"/>
    </source>
</evidence>
<dbReference type="CDD" id="cd02619">
    <property type="entry name" value="Peptidase_C1"/>
    <property type="match status" value="1"/>
</dbReference>
<reference evidence="9" key="1">
    <citation type="submission" date="2016-05" db="EMBL/GenBank/DDBJ databases">
        <authorList>
            <person name="Naeem Raeece"/>
        </authorList>
    </citation>
    <scope>NUCLEOTIDE SEQUENCE [LARGE SCALE GENOMIC DNA]</scope>
</reference>
<feature type="region of interest" description="Disordered" evidence="6">
    <location>
        <begin position="38"/>
        <end position="189"/>
    </location>
</feature>
<evidence type="ECO:0000256" key="5">
    <source>
        <dbReference type="ARBA" id="ARBA00023180"/>
    </source>
</evidence>
<feature type="domain" description="Peptidase C1A papain C-terminal" evidence="7">
    <location>
        <begin position="614"/>
        <end position="865"/>
    </location>
</feature>
<comment type="subcellular location">
    <subcellularLocation>
        <location evidence="1">Membrane</location>
    </subcellularLocation>
</comment>
<evidence type="ECO:0000256" key="6">
    <source>
        <dbReference type="SAM" id="MobiDB-lite"/>
    </source>
</evidence>
<keyword evidence="9" id="KW-1185">Reference proteome</keyword>
<feature type="compositionally biased region" description="Basic and acidic residues" evidence="6">
    <location>
        <begin position="87"/>
        <end position="128"/>
    </location>
</feature>
<feature type="compositionally biased region" description="Polar residues" evidence="6">
    <location>
        <begin position="137"/>
        <end position="146"/>
    </location>
</feature>
<keyword evidence="5" id="KW-0325">Glycoprotein</keyword>
<dbReference type="PRINTS" id="PR00705">
    <property type="entry name" value="PAPAIN"/>
</dbReference>
<protein>
    <submittedName>
        <fullName evidence="8">Serine-repeat antigen (SERA)</fullName>
    </submittedName>
</protein>
<gene>
    <name evidence="8" type="ORF">POVWA1_008920</name>
</gene>
<feature type="compositionally biased region" description="Polar residues" evidence="6">
    <location>
        <begin position="64"/>
        <end position="82"/>
    </location>
</feature>
<dbReference type="GO" id="GO:0008234">
    <property type="term" value="F:cysteine-type peptidase activity"/>
    <property type="evidence" value="ECO:0007669"/>
    <property type="project" value="InterPro"/>
</dbReference>
<accession>A0A1A8YJU2</accession>
<dbReference type="InterPro" id="IPR000169">
    <property type="entry name" value="Pept_cys_AS"/>
</dbReference>